<reference evidence="1" key="1">
    <citation type="submission" date="2022-03" db="EMBL/GenBank/DDBJ databases">
        <title>Streptomyces 7R015 and 7R016 isolated from Barleria lupulina in Thailand.</title>
        <authorList>
            <person name="Kanchanasin P."/>
            <person name="Phongsopitanun W."/>
            <person name="Tanasupawat S."/>
        </authorList>
    </citation>
    <scope>NUCLEOTIDE SEQUENCE</scope>
    <source>
        <strain evidence="1">7R015</strain>
    </source>
</reference>
<accession>A0ABS9YDZ6</accession>
<dbReference type="Gene3D" id="2.30.110.10">
    <property type="entry name" value="Electron Transport, Fmn-binding Protein, Chain A"/>
    <property type="match status" value="1"/>
</dbReference>
<evidence type="ECO:0000313" key="1">
    <source>
        <dbReference type="EMBL" id="MCI3275463.1"/>
    </source>
</evidence>
<dbReference type="Proteomes" id="UP001165269">
    <property type="component" value="Unassembled WGS sequence"/>
</dbReference>
<dbReference type="InterPro" id="IPR012349">
    <property type="entry name" value="Split_barrel_FMN-bd"/>
</dbReference>
<organism evidence="1 2">
    <name type="scientific">Streptomyces cylindrosporus</name>
    <dbReference type="NCBI Taxonomy" id="2927583"/>
    <lineage>
        <taxon>Bacteria</taxon>
        <taxon>Bacillati</taxon>
        <taxon>Actinomycetota</taxon>
        <taxon>Actinomycetes</taxon>
        <taxon>Kitasatosporales</taxon>
        <taxon>Streptomycetaceae</taxon>
        <taxon>Streptomyces</taxon>
    </lineage>
</organism>
<protein>
    <submittedName>
        <fullName evidence="1">Nitroreductase family deazaflavin-dependent oxidoreductase</fullName>
    </submittedName>
</protein>
<sequence length="137" mass="15379">MKDRTYLKPPWMQRNVGNRLAPLFGRSVVSRLSVRGRTSGQWRTVPVAVLEYEGARYLVSYRGLSDWALNLQASPECRVTAHGRTEDLMAEEVPEADRPPIMAAYRDKYGGMPTVSAVLTALPDPADHPVFRLHARS</sequence>
<keyword evidence="2" id="KW-1185">Reference proteome</keyword>
<dbReference type="RefSeq" id="WP_242769218.1">
    <property type="nucleotide sequence ID" value="NZ_JALDAY010000009.1"/>
</dbReference>
<dbReference type="EMBL" id="JALDAY010000009">
    <property type="protein sequence ID" value="MCI3275463.1"/>
    <property type="molecule type" value="Genomic_DNA"/>
</dbReference>
<dbReference type="InterPro" id="IPR004378">
    <property type="entry name" value="F420H2_quin_Rdtase"/>
</dbReference>
<dbReference type="Pfam" id="PF04075">
    <property type="entry name" value="F420H2_quin_red"/>
    <property type="match status" value="1"/>
</dbReference>
<name>A0ABS9YDZ6_9ACTN</name>
<comment type="caution">
    <text evidence="1">The sequence shown here is derived from an EMBL/GenBank/DDBJ whole genome shotgun (WGS) entry which is preliminary data.</text>
</comment>
<gene>
    <name evidence="1" type="ORF">MQP27_30695</name>
</gene>
<proteinExistence type="predicted"/>
<evidence type="ECO:0000313" key="2">
    <source>
        <dbReference type="Proteomes" id="UP001165269"/>
    </source>
</evidence>
<dbReference type="NCBIfam" id="TIGR00026">
    <property type="entry name" value="hi_GC_TIGR00026"/>
    <property type="match status" value="1"/>
</dbReference>